<dbReference type="AlphaFoldDB" id="A0AAD8ZDS9"/>
<feature type="region of interest" description="Disordered" evidence="1">
    <location>
        <begin position="39"/>
        <end position="60"/>
    </location>
</feature>
<sequence length="187" mass="19821">MDTRGSSSLIRSPNTPPPPPANGVVLSLLPWTETPHSLGEEPAMTDCLEGDTSPSRPSGREQHCRLAVACVRVGTGNLHLHLTGGRSPWSAGVGLLLDMLLGENIKMSLCTLTALSLHSILTALCVETESVDTHSRKDALPQAYGETRDTDHTASAPRAREIALTTLSNVGCLIPHASQSRCLVRAS</sequence>
<name>A0AAD8ZDS9_9TELE</name>
<proteinExistence type="predicted"/>
<dbReference type="Proteomes" id="UP001239994">
    <property type="component" value="Unassembled WGS sequence"/>
</dbReference>
<reference evidence="2" key="1">
    <citation type="submission" date="2023-03" db="EMBL/GenBank/DDBJ databases">
        <title>Electrophorus voltai genome.</title>
        <authorList>
            <person name="Bian C."/>
        </authorList>
    </citation>
    <scope>NUCLEOTIDE SEQUENCE</scope>
    <source>
        <strain evidence="2">CB-2022</strain>
        <tissue evidence="2">Muscle</tissue>
    </source>
</reference>
<feature type="region of interest" description="Disordered" evidence="1">
    <location>
        <begin position="1"/>
        <end position="23"/>
    </location>
</feature>
<evidence type="ECO:0000313" key="3">
    <source>
        <dbReference type="Proteomes" id="UP001239994"/>
    </source>
</evidence>
<evidence type="ECO:0000313" key="2">
    <source>
        <dbReference type="EMBL" id="KAK1797579.1"/>
    </source>
</evidence>
<protein>
    <submittedName>
        <fullName evidence="2">Uncharacterized protein</fullName>
    </submittedName>
</protein>
<feature type="compositionally biased region" description="Polar residues" evidence="1">
    <location>
        <begin position="1"/>
        <end position="13"/>
    </location>
</feature>
<organism evidence="2 3">
    <name type="scientific">Electrophorus voltai</name>
    <dbReference type="NCBI Taxonomy" id="2609070"/>
    <lineage>
        <taxon>Eukaryota</taxon>
        <taxon>Metazoa</taxon>
        <taxon>Chordata</taxon>
        <taxon>Craniata</taxon>
        <taxon>Vertebrata</taxon>
        <taxon>Euteleostomi</taxon>
        <taxon>Actinopterygii</taxon>
        <taxon>Neopterygii</taxon>
        <taxon>Teleostei</taxon>
        <taxon>Ostariophysi</taxon>
        <taxon>Gymnotiformes</taxon>
        <taxon>Gymnotoidei</taxon>
        <taxon>Gymnotidae</taxon>
        <taxon>Electrophorus</taxon>
    </lineage>
</organism>
<evidence type="ECO:0000256" key="1">
    <source>
        <dbReference type="SAM" id="MobiDB-lite"/>
    </source>
</evidence>
<comment type="caution">
    <text evidence="2">The sequence shown here is derived from an EMBL/GenBank/DDBJ whole genome shotgun (WGS) entry which is preliminary data.</text>
</comment>
<gene>
    <name evidence="2" type="ORF">P4O66_000771</name>
</gene>
<feature type="region of interest" description="Disordered" evidence="1">
    <location>
        <begin position="136"/>
        <end position="155"/>
    </location>
</feature>
<keyword evidence="3" id="KW-1185">Reference proteome</keyword>
<dbReference type="EMBL" id="JAROKS010000013">
    <property type="protein sequence ID" value="KAK1797579.1"/>
    <property type="molecule type" value="Genomic_DNA"/>
</dbReference>
<accession>A0AAD8ZDS9</accession>